<dbReference type="Proteomes" id="UP000290588">
    <property type="component" value="Unassembled WGS sequence"/>
</dbReference>
<dbReference type="AlphaFoldDB" id="A0A347U8D9"/>
<evidence type="ECO:0000313" key="3">
    <source>
        <dbReference type="EMBL" id="RXI29005.1"/>
    </source>
</evidence>
<evidence type="ECO:0000313" key="4">
    <source>
        <dbReference type="Proteomes" id="UP000262582"/>
    </source>
</evidence>
<accession>A0A347U8D9</accession>
<protein>
    <submittedName>
        <fullName evidence="3">Uncharacterized protein</fullName>
    </submittedName>
</protein>
<dbReference type="EMBL" id="NXIG01000015">
    <property type="protein sequence ID" value="RXI29005.1"/>
    <property type="molecule type" value="Genomic_DNA"/>
</dbReference>
<reference evidence="3 5" key="1">
    <citation type="submission" date="2017-09" db="EMBL/GenBank/DDBJ databases">
        <title>Genomics of the genus Arcobacter.</title>
        <authorList>
            <person name="Perez-Cataluna A."/>
            <person name="Figueras M.J."/>
            <person name="Salas-Masso N."/>
        </authorList>
    </citation>
    <scope>NUCLEOTIDE SEQUENCE [LARGE SCALE GENOMIC DNA]</scope>
    <source>
        <strain evidence="3 5">CECT 7837</strain>
    </source>
</reference>
<feature type="coiled-coil region" evidence="1">
    <location>
        <begin position="128"/>
        <end position="155"/>
    </location>
</feature>
<dbReference type="EMBL" id="CP032097">
    <property type="protein sequence ID" value="AXX95117.1"/>
    <property type="molecule type" value="Genomic_DNA"/>
</dbReference>
<sequence>MQSLKTVFTNSLEDTTDDFISTYLFMNMRNFTQPILKTGDDLTLKDEAINNFITQLSFGATLWAYTGIMAYITKVATRTGIMWGYIVSGKLKKKIQELKTKNIKGKKALNFLGAVIGSDKTLERIEVMKIADSNLRQIDTQIQNEKNNRMAIENKIVSLGATSTQLKGVSSQENFNLYLHKTKTSSWKNTNADKKLFEKVTGQLIADSGTSWSDMVETINNYSEFAKDVEGRIFNLTEAILKIVNRTNLAK</sequence>
<gene>
    <name evidence="2" type="ORF">AELL_1455</name>
    <name evidence="3" type="ORF">CP962_12355</name>
</gene>
<dbReference type="Proteomes" id="UP000262582">
    <property type="component" value="Chromosome"/>
</dbReference>
<keyword evidence="4" id="KW-1185">Reference proteome</keyword>
<evidence type="ECO:0000256" key="1">
    <source>
        <dbReference type="SAM" id="Coils"/>
    </source>
</evidence>
<proteinExistence type="predicted"/>
<reference evidence="2 4" key="2">
    <citation type="submission" date="2018-08" db="EMBL/GenBank/DDBJ databases">
        <title>Complete genome of the Arcobacter ellisii type strain LMG 26155.</title>
        <authorList>
            <person name="Miller W.G."/>
            <person name="Yee E."/>
            <person name="Bono J.L."/>
        </authorList>
    </citation>
    <scope>NUCLEOTIDE SEQUENCE [LARGE SCALE GENOMIC DNA]</scope>
    <source>
        <strain evidence="2 4">LMG 26155</strain>
    </source>
</reference>
<evidence type="ECO:0000313" key="5">
    <source>
        <dbReference type="Proteomes" id="UP000290588"/>
    </source>
</evidence>
<dbReference type="OrthoDB" id="5350445at2"/>
<keyword evidence="1" id="KW-0175">Coiled coil</keyword>
<dbReference type="KEGG" id="aell:AELL_1455"/>
<name>A0A347U8D9_9BACT</name>
<dbReference type="RefSeq" id="WP_118917304.1">
    <property type="nucleotide sequence ID" value="NZ_CP032097.1"/>
</dbReference>
<evidence type="ECO:0000313" key="2">
    <source>
        <dbReference type="EMBL" id="AXX95117.1"/>
    </source>
</evidence>
<organism evidence="3 5">
    <name type="scientific">Arcobacter ellisii</name>
    <dbReference type="NCBI Taxonomy" id="913109"/>
    <lineage>
        <taxon>Bacteria</taxon>
        <taxon>Pseudomonadati</taxon>
        <taxon>Campylobacterota</taxon>
        <taxon>Epsilonproteobacteria</taxon>
        <taxon>Campylobacterales</taxon>
        <taxon>Arcobacteraceae</taxon>
        <taxon>Arcobacter</taxon>
    </lineage>
</organism>